<name>A0AAD8HXT5_9APIA</name>
<comment type="caution">
    <text evidence="1">The sequence shown here is derived from an EMBL/GenBank/DDBJ whole genome shotgun (WGS) entry which is preliminary data.</text>
</comment>
<dbReference type="Proteomes" id="UP001237642">
    <property type="component" value="Unassembled WGS sequence"/>
</dbReference>
<proteinExistence type="predicted"/>
<evidence type="ECO:0000313" key="1">
    <source>
        <dbReference type="EMBL" id="KAK1375427.1"/>
    </source>
</evidence>
<keyword evidence="2" id="KW-1185">Reference proteome</keyword>
<accession>A0AAD8HXT5</accession>
<dbReference type="PANTHER" id="PTHR46354:SF7">
    <property type="entry name" value="PROTEIN DOG1-LIKE 1"/>
    <property type="match status" value="1"/>
</dbReference>
<reference evidence="1" key="2">
    <citation type="submission" date="2023-05" db="EMBL/GenBank/DDBJ databases">
        <authorList>
            <person name="Schelkunov M.I."/>
        </authorList>
    </citation>
    <scope>NUCLEOTIDE SEQUENCE</scope>
    <source>
        <strain evidence="1">Hsosn_3</strain>
        <tissue evidence="1">Leaf</tissue>
    </source>
</reference>
<dbReference type="InterPro" id="IPR051886">
    <property type="entry name" value="Seed_Dev/Stress_Resp_Reg"/>
</dbReference>
<sequence>MKTVNAEWRLTKEKASLEEDMASSPYVELAVEKSGACKLKQEFNFAFGRYEKAIARLIKKVDKFRFATPNDIIKILNSILAVQFLAADINLKVCMQLGVIKWSISVVVPQGLMSSAVIHTIRNLNPFVSSGGTSERVAKN</sequence>
<dbReference type="AlphaFoldDB" id="A0AAD8HXT5"/>
<evidence type="ECO:0000313" key="2">
    <source>
        <dbReference type="Proteomes" id="UP001237642"/>
    </source>
</evidence>
<dbReference type="EMBL" id="JAUIZM010000007">
    <property type="protein sequence ID" value="KAK1375427.1"/>
    <property type="molecule type" value="Genomic_DNA"/>
</dbReference>
<protein>
    <submittedName>
        <fullName evidence="1">Uncharacterized protein</fullName>
    </submittedName>
</protein>
<dbReference type="PANTHER" id="PTHR46354">
    <property type="entry name" value="DOG1 DOMAIN-CONTAINING PROTEIN"/>
    <property type="match status" value="1"/>
</dbReference>
<reference evidence="1" key="1">
    <citation type="submission" date="2023-02" db="EMBL/GenBank/DDBJ databases">
        <title>Genome of toxic invasive species Heracleum sosnowskyi carries increased number of genes despite the absence of recent whole-genome duplications.</title>
        <authorList>
            <person name="Schelkunov M."/>
            <person name="Shtratnikova V."/>
            <person name="Makarenko M."/>
            <person name="Klepikova A."/>
            <person name="Omelchenko D."/>
            <person name="Novikova G."/>
            <person name="Obukhova E."/>
            <person name="Bogdanov V."/>
            <person name="Penin A."/>
            <person name="Logacheva M."/>
        </authorList>
    </citation>
    <scope>NUCLEOTIDE SEQUENCE</scope>
    <source>
        <strain evidence="1">Hsosn_3</strain>
        <tissue evidence="1">Leaf</tissue>
    </source>
</reference>
<organism evidence="1 2">
    <name type="scientific">Heracleum sosnowskyi</name>
    <dbReference type="NCBI Taxonomy" id="360622"/>
    <lineage>
        <taxon>Eukaryota</taxon>
        <taxon>Viridiplantae</taxon>
        <taxon>Streptophyta</taxon>
        <taxon>Embryophyta</taxon>
        <taxon>Tracheophyta</taxon>
        <taxon>Spermatophyta</taxon>
        <taxon>Magnoliopsida</taxon>
        <taxon>eudicotyledons</taxon>
        <taxon>Gunneridae</taxon>
        <taxon>Pentapetalae</taxon>
        <taxon>asterids</taxon>
        <taxon>campanulids</taxon>
        <taxon>Apiales</taxon>
        <taxon>Apiaceae</taxon>
        <taxon>Apioideae</taxon>
        <taxon>apioid superclade</taxon>
        <taxon>Tordylieae</taxon>
        <taxon>Tordyliinae</taxon>
        <taxon>Heracleum</taxon>
    </lineage>
</organism>
<gene>
    <name evidence="1" type="ORF">POM88_031620</name>
</gene>